<evidence type="ECO:0000313" key="5">
    <source>
        <dbReference type="Proteomes" id="UP000596857"/>
    </source>
</evidence>
<evidence type="ECO:0000256" key="1">
    <source>
        <dbReference type="ARBA" id="ARBA00006484"/>
    </source>
</evidence>
<protein>
    <submittedName>
        <fullName evidence="4">SDR family NAD(P)-dependent oxidoreductase</fullName>
    </submittedName>
</protein>
<dbReference type="CDD" id="cd05233">
    <property type="entry name" value="SDR_c"/>
    <property type="match status" value="1"/>
</dbReference>
<keyword evidence="5" id="KW-1185">Reference proteome</keyword>
<evidence type="ECO:0000256" key="3">
    <source>
        <dbReference type="ARBA" id="ARBA00023002"/>
    </source>
</evidence>
<dbReference type="Proteomes" id="UP000596857">
    <property type="component" value="Unassembled WGS sequence"/>
</dbReference>
<comment type="caution">
    <text evidence="4">The sequence shown here is derived from an EMBL/GenBank/DDBJ whole genome shotgun (WGS) entry which is preliminary data.</text>
</comment>
<dbReference type="InterPro" id="IPR036291">
    <property type="entry name" value="NAD(P)-bd_dom_sf"/>
</dbReference>
<dbReference type="PANTHER" id="PTHR43391:SF14">
    <property type="entry name" value="DEHYDROGENASE_REDUCTASE SDR FAMILY PROTEIN 7-LIKE"/>
    <property type="match status" value="1"/>
</dbReference>
<keyword evidence="3" id="KW-0560">Oxidoreductase</keyword>
<dbReference type="EMBL" id="WHOB01000016">
    <property type="protein sequence ID" value="NOU78008.1"/>
    <property type="molecule type" value="Genomic_DNA"/>
</dbReference>
<evidence type="ECO:0000313" key="4">
    <source>
        <dbReference type="EMBL" id="NOU78008.1"/>
    </source>
</evidence>
<dbReference type="PANTHER" id="PTHR43391">
    <property type="entry name" value="RETINOL DEHYDROGENASE-RELATED"/>
    <property type="match status" value="1"/>
</dbReference>
<reference evidence="4 5" key="1">
    <citation type="submission" date="2019-10" db="EMBL/GenBank/DDBJ databases">
        <title>Description of Paenibacillus terricola sp. nov.</title>
        <authorList>
            <person name="Carlier A."/>
            <person name="Qi S."/>
        </authorList>
    </citation>
    <scope>NUCLEOTIDE SEQUENCE [LARGE SCALE GENOMIC DNA]</scope>
    <source>
        <strain evidence="4 5">LMG 31459</strain>
    </source>
</reference>
<dbReference type="Pfam" id="PF00106">
    <property type="entry name" value="adh_short"/>
    <property type="match status" value="1"/>
</dbReference>
<name>A0ABX1YDP8_9BACL</name>
<proteinExistence type="inferred from homology"/>
<organism evidence="4 5">
    <name type="scientific">Paenibacillus phytohabitans</name>
    <dbReference type="NCBI Taxonomy" id="2654978"/>
    <lineage>
        <taxon>Bacteria</taxon>
        <taxon>Bacillati</taxon>
        <taxon>Bacillota</taxon>
        <taxon>Bacilli</taxon>
        <taxon>Bacillales</taxon>
        <taxon>Paenibacillaceae</taxon>
        <taxon>Paenibacillus</taxon>
    </lineage>
</organism>
<evidence type="ECO:0000256" key="2">
    <source>
        <dbReference type="ARBA" id="ARBA00022857"/>
    </source>
</evidence>
<sequence length="93" mass="10594">MYEWCKERNILIDTVVNNAGAGMFGEFERLDVDEQIRMIELNIHALVKITHYFLPDLLELSKGSILNVASVAALYPLPYYCVYGALRLLSKLS</sequence>
<dbReference type="SUPFAM" id="SSF51735">
    <property type="entry name" value="NAD(P)-binding Rossmann-fold domains"/>
    <property type="match status" value="1"/>
</dbReference>
<accession>A0ABX1YDP8</accession>
<gene>
    <name evidence="4" type="ORF">GC101_03845</name>
</gene>
<keyword evidence="2" id="KW-0521">NADP</keyword>
<dbReference type="InterPro" id="IPR002347">
    <property type="entry name" value="SDR_fam"/>
</dbReference>
<comment type="similarity">
    <text evidence="1">Belongs to the short-chain dehydrogenases/reductases (SDR) family.</text>
</comment>
<dbReference type="Gene3D" id="3.40.50.720">
    <property type="entry name" value="NAD(P)-binding Rossmann-like Domain"/>
    <property type="match status" value="1"/>
</dbReference>